<dbReference type="Proteomes" id="UP000735302">
    <property type="component" value="Unassembled WGS sequence"/>
</dbReference>
<feature type="region of interest" description="Disordered" evidence="1">
    <location>
        <begin position="74"/>
        <end position="100"/>
    </location>
</feature>
<evidence type="ECO:0000313" key="2">
    <source>
        <dbReference type="EMBL" id="GFO22092.1"/>
    </source>
</evidence>
<keyword evidence="3" id="KW-1185">Reference proteome</keyword>
<organism evidence="2 3">
    <name type="scientific">Plakobranchus ocellatus</name>
    <dbReference type="NCBI Taxonomy" id="259542"/>
    <lineage>
        <taxon>Eukaryota</taxon>
        <taxon>Metazoa</taxon>
        <taxon>Spiralia</taxon>
        <taxon>Lophotrochozoa</taxon>
        <taxon>Mollusca</taxon>
        <taxon>Gastropoda</taxon>
        <taxon>Heterobranchia</taxon>
        <taxon>Euthyneura</taxon>
        <taxon>Panpulmonata</taxon>
        <taxon>Sacoglossa</taxon>
        <taxon>Placobranchoidea</taxon>
        <taxon>Plakobranchidae</taxon>
        <taxon>Plakobranchus</taxon>
    </lineage>
</organism>
<dbReference type="AlphaFoldDB" id="A0AAV4BRW9"/>
<evidence type="ECO:0000256" key="1">
    <source>
        <dbReference type="SAM" id="MobiDB-lite"/>
    </source>
</evidence>
<protein>
    <submittedName>
        <fullName evidence="2">Uncharacterized protein</fullName>
    </submittedName>
</protein>
<gene>
    <name evidence="2" type="ORF">PoB_004859700</name>
</gene>
<sequence length="128" mass="13669">MRVLAVCSGSELALLIRRSLKAIRPGAQAPYEDWGWFLCIDSPQQGDLRLSGPPVGRSAGGGARTRDRSVAADLSADSLATNAPPPLSSHTHTLKNKCESPTGLKSRLCVCIAIFRMTSQFLTQTNSS</sequence>
<feature type="region of interest" description="Disordered" evidence="1">
    <location>
        <begin position="50"/>
        <end position="69"/>
    </location>
</feature>
<dbReference type="EMBL" id="BLXT01005315">
    <property type="protein sequence ID" value="GFO22092.1"/>
    <property type="molecule type" value="Genomic_DNA"/>
</dbReference>
<proteinExistence type="predicted"/>
<name>A0AAV4BRW9_9GAST</name>
<reference evidence="2 3" key="1">
    <citation type="journal article" date="2021" name="Elife">
        <title>Chloroplast acquisition without the gene transfer in kleptoplastic sea slugs, Plakobranchus ocellatus.</title>
        <authorList>
            <person name="Maeda T."/>
            <person name="Takahashi S."/>
            <person name="Yoshida T."/>
            <person name="Shimamura S."/>
            <person name="Takaki Y."/>
            <person name="Nagai Y."/>
            <person name="Toyoda A."/>
            <person name="Suzuki Y."/>
            <person name="Arimoto A."/>
            <person name="Ishii H."/>
            <person name="Satoh N."/>
            <person name="Nishiyama T."/>
            <person name="Hasebe M."/>
            <person name="Maruyama T."/>
            <person name="Minagawa J."/>
            <person name="Obokata J."/>
            <person name="Shigenobu S."/>
        </authorList>
    </citation>
    <scope>NUCLEOTIDE SEQUENCE [LARGE SCALE GENOMIC DNA]</scope>
</reference>
<evidence type="ECO:0000313" key="3">
    <source>
        <dbReference type="Proteomes" id="UP000735302"/>
    </source>
</evidence>
<comment type="caution">
    <text evidence="2">The sequence shown here is derived from an EMBL/GenBank/DDBJ whole genome shotgun (WGS) entry which is preliminary data.</text>
</comment>
<accession>A0AAV4BRW9</accession>